<dbReference type="Gene3D" id="3.30.160.880">
    <property type="entry name" value="Cell division protein ZapA protomer, N-terminal domain"/>
    <property type="match status" value="1"/>
</dbReference>
<gene>
    <name evidence="10" type="ORF">F1189_26120</name>
</gene>
<dbReference type="InterPro" id="IPR042233">
    <property type="entry name" value="Cell_div_ZapA_N"/>
</dbReference>
<proteinExistence type="predicted"/>
<evidence type="ECO:0000313" key="11">
    <source>
        <dbReference type="Proteomes" id="UP000325255"/>
    </source>
</evidence>
<evidence type="ECO:0000256" key="1">
    <source>
        <dbReference type="ARBA" id="ARBA00004496"/>
    </source>
</evidence>
<organism evidence="10 11">
    <name type="scientific">Rhodovastum atsumiense</name>
    <dbReference type="NCBI Taxonomy" id="504468"/>
    <lineage>
        <taxon>Bacteria</taxon>
        <taxon>Pseudomonadati</taxon>
        <taxon>Pseudomonadota</taxon>
        <taxon>Alphaproteobacteria</taxon>
        <taxon>Acetobacterales</taxon>
        <taxon>Acetobacteraceae</taxon>
        <taxon>Rhodovastum</taxon>
    </lineage>
</organism>
<evidence type="ECO:0000256" key="2">
    <source>
        <dbReference type="ARBA" id="ARBA00015195"/>
    </source>
</evidence>
<dbReference type="GO" id="GO:0005829">
    <property type="term" value="C:cytosol"/>
    <property type="evidence" value="ECO:0007669"/>
    <property type="project" value="TreeGrafter"/>
</dbReference>
<keyword evidence="5" id="KW-0717">Septation</keyword>
<dbReference type="SUPFAM" id="SSF102829">
    <property type="entry name" value="Cell division protein ZapA-like"/>
    <property type="match status" value="1"/>
</dbReference>
<evidence type="ECO:0000256" key="4">
    <source>
        <dbReference type="ARBA" id="ARBA00022618"/>
    </source>
</evidence>
<dbReference type="EMBL" id="VWPK01000061">
    <property type="protein sequence ID" value="KAA5609030.1"/>
    <property type="molecule type" value="Genomic_DNA"/>
</dbReference>
<dbReference type="Pfam" id="PF05164">
    <property type="entry name" value="ZapA"/>
    <property type="match status" value="1"/>
</dbReference>
<comment type="subunit">
    <text evidence="8">Homodimer. Interacts with FtsZ.</text>
</comment>
<dbReference type="GO" id="GO:0032153">
    <property type="term" value="C:cell division site"/>
    <property type="evidence" value="ECO:0007669"/>
    <property type="project" value="TreeGrafter"/>
</dbReference>
<comment type="subcellular location">
    <subcellularLocation>
        <location evidence="1">Cytoplasm</location>
    </subcellularLocation>
</comment>
<dbReference type="GO" id="GO:0030428">
    <property type="term" value="C:cell septum"/>
    <property type="evidence" value="ECO:0007669"/>
    <property type="project" value="TreeGrafter"/>
</dbReference>
<protein>
    <recommendedName>
        <fullName evidence="2">Cell division protein ZapA</fullName>
    </recommendedName>
    <alternativeName>
        <fullName evidence="9">Z ring-associated protein ZapA</fullName>
    </alternativeName>
</protein>
<comment type="function">
    <text evidence="7">Activator of cell division through the inhibition of FtsZ GTPase activity, therefore promoting FtsZ assembly into bundles of protofilaments necessary for the formation of the division Z ring. It is recruited early at mid-cell but it is not essential for cell division.</text>
</comment>
<dbReference type="InterPro" id="IPR036192">
    <property type="entry name" value="Cell_div_ZapA-like_sf"/>
</dbReference>
<dbReference type="GO" id="GO:0043093">
    <property type="term" value="P:FtsZ-dependent cytokinesis"/>
    <property type="evidence" value="ECO:0007669"/>
    <property type="project" value="TreeGrafter"/>
</dbReference>
<reference evidence="10 11" key="1">
    <citation type="submission" date="2019-09" db="EMBL/GenBank/DDBJ databases">
        <title>Genome sequence of Rhodovastum atsumiense, a diverse member of the Acetobacteraceae family of non-sulfur purple photosynthetic bacteria.</title>
        <authorList>
            <person name="Meyer T."/>
            <person name="Kyndt J."/>
        </authorList>
    </citation>
    <scope>NUCLEOTIDE SEQUENCE [LARGE SCALE GENOMIC DNA]</scope>
    <source>
        <strain evidence="10 11">DSM 21279</strain>
    </source>
</reference>
<keyword evidence="4 10" id="KW-0132">Cell division</keyword>
<name>A0A5M6IL86_9PROT</name>
<comment type="caution">
    <text evidence="10">The sequence shown here is derived from an EMBL/GenBank/DDBJ whole genome shotgun (WGS) entry which is preliminary data.</text>
</comment>
<dbReference type="AlphaFoldDB" id="A0A5M6IL86"/>
<accession>A0A5M6IL86</accession>
<dbReference type="PANTHER" id="PTHR34981:SF1">
    <property type="entry name" value="CELL DIVISION PROTEIN ZAPA"/>
    <property type="match status" value="1"/>
</dbReference>
<evidence type="ECO:0000313" key="10">
    <source>
        <dbReference type="EMBL" id="KAA5609030.1"/>
    </source>
</evidence>
<evidence type="ECO:0000256" key="9">
    <source>
        <dbReference type="ARBA" id="ARBA00033158"/>
    </source>
</evidence>
<dbReference type="InterPro" id="IPR007838">
    <property type="entry name" value="Cell_div_ZapA-like"/>
</dbReference>
<dbReference type="GO" id="GO:0000921">
    <property type="term" value="P:septin ring assembly"/>
    <property type="evidence" value="ECO:0007669"/>
    <property type="project" value="TreeGrafter"/>
</dbReference>
<dbReference type="GO" id="GO:0000917">
    <property type="term" value="P:division septum assembly"/>
    <property type="evidence" value="ECO:0007669"/>
    <property type="project" value="UniProtKB-KW"/>
</dbReference>
<dbReference type="RefSeq" id="WP_150044401.1">
    <property type="nucleotide sequence ID" value="NZ_OW485601.1"/>
</dbReference>
<evidence type="ECO:0000256" key="8">
    <source>
        <dbReference type="ARBA" id="ARBA00026068"/>
    </source>
</evidence>
<evidence type="ECO:0000256" key="3">
    <source>
        <dbReference type="ARBA" id="ARBA00022490"/>
    </source>
</evidence>
<sequence length="116" mass="12490">MAQVTVKVNGYVYTVGCEDGQEAHLQAMAAQVDSRIDSIKALGGPSGESRLLLLASLLMADEIHDIRAELEQLRALVKRTSAIRTTAEPAVDAATTKRLGDLAKRAEEIADSMERP</sequence>
<evidence type="ECO:0000256" key="7">
    <source>
        <dbReference type="ARBA" id="ARBA00024910"/>
    </source>
</evidence>
<evidence type="ECO:0000256" key="6">
    <source>
        <dbReference type="ARBA" id="ARBA00023306"/>
    </source>
</evidence>
<keyword evidence="11" id="KW-1185">Reference proteome</keyword>
<dbReference type="PANTHER" id="PTHR34981">
    <property type="entry name" value="CELL DIVISION PROTEIN ZAPA"/>
    <property type="match status" value="1"/>
</dbReference>
<dbReference type="Proteomes" id="UP000325255">
    <property type="component" value="Unassembled WGS sequence"/>
</dbReference>
<keyword evidence="6" id="KW-0131">Cell cycle</keyword>
<evidence type="ECO:0000256" key="5">
    <source>
        <dbReference type="ARBA" id="ARBA00023210"/>
    </source>
</evidence>
<dbReference type="OrthoDB" id="9797575at2"/>
<keyword evidence="3" id="KW-0963">Cytoplasm</keyword>